<proteinExistence type="predicted"/>
<evidence type="ECO:0000313" key="2">
    <source>
        <dbReference type="Proteomes" id="UP000033999"/>
    </source>
</evidence>
<dbReference type="AlphaFoldDB" id="A0A0G1MHF7"/>
<gene>
    <name evidence="1" type="ORF">UX10_C0008G0027</name>
</gene>
<name>A0A0G1MHF7_9BACT</name>
<protein>
    <submittedName>
        <fullName evidence="1">Uncharacterized protein</fullName>
    </submittedName>
</protein>
<accession>A0A0G1MHF7</accession>
<organism evidence="1 2">
    <name type="scientific">Candidatus Magasanikbacteria bacterium GW2011_GWA2_45_39</name>
    <dbReference type="NCBI Taxonomy" id="1619041"/>
    <lineage>
        <taxon>Bacteria</taxon>
        <taxon>Candidatus Magasanikiibacteriota</taxon>
    </lineage>
</organism>
<comment type="caution">
    <text evidence="1">The sequence shown here is derived from an EMBL/GenBank/DDBJ whole genome shotgun (WGS) entry which is preliminary data.</text>
</comment>
<reference evidence="1 2" key="1">
    <citation type="journal article" date="2015" name="Nature">
        <title>rRNA introns, odd ribosomes, and small enigmatic genomes across a large radiation of phyla.</title>
        <authorList>
            <person name="Brown C.T."/>
            <person name="Hug L.A."/>
            <person name="Thomas B.C."/>
            <person name="Sharon I."/>
            <person name="Castelle C.J."/>
            <person name="Singh A."/>
            <person name="Wilkins M.J."/>
            <person name="Williams K.H."/>
            <person name="Banfield J.F."/>
        </authorList>
    </citation>
    <scope>NUCLEOTIDE SEQUENCE [LARGE SCALE GENOMIC DNA]</scope>
</reference>
<evidence type="ECO:0000313" key="1">
    <source>
        <dbReference type="EMBL" id="KKU07624.1"/>
    </source>
</evidence>
<dbReference type="EMBL" id="LCKX01000008">
    <property type="protein sequence ID" value="KKU07624.1"/>
    <property type="molecule type" value="Genomic_DNA"/>
</dbReference>
<sequence>MRKRVCQKRKAPHYQKYADQRCNNADNESRFRGADEKCVVEKFKHNS</sequence>
<dbReference type="Proteomes" id="UP000033999">
    <property type="component" value="Unassembled WGS sequence"/>
</dbReference>